<name>A0A0L7D0W6_BIFBR</name>
<evidence type="ECO:0000313" key="1">
    <source>
        <dbReference type="EMBL" id="KOA65592.1"/>
    </source>
</evidence>
<dbReference type="RefSeq" id="WP_016462672.1">
    <property type="nucleotide sequence ID" value="NZ_AVQC01000009.1"/>
</dbReference>
<sequence length="69" mass="7919">MSFPVFFDTCALFGELVNDLILRLAEEQALLSYKRYPQMPEDYAYILQHSGVPKLARHIYPTLDALNGN</sequence>
<dbReference type="AlphaFoldDB" id="A0A0L7D0W6"/>
<reference evidence="1 2" key="1">
    <citation type="journal article" date="2015" name="Int J Genomics">
        <title>Comparative Genomics Revealed Genetic Diversity and Species/Strain-Level Differences in Carbohydrate Metabolism of Three Probiotic Bifidobacterial Species.</title>
        <authorList>
            <person name="Odamaki T."/>
            <person name="Horigome A."/>
            <person name="Sugahara H."/>
            <person name="Hashikura N."/>
            <person name="Minami J."/>
            <person name="Xiao J.Z."/>
            <person name="Abe F."/>
        </authorList>
    </citation>
    <scope>NUCLEOTIDE SEQUENCE [LARGE SCALE GENOMIC DNA]</scope>
    <source>
        <strain evidence="1 2">MCC 1114</strain>
    </source>
</reference>
<proteinExistence type="predicted"/>
<dbReference type="PATRIC" id="fig|1365964.3.peg.822"/>
<dbReference type="EMBL" id="AVQC01000009">
    <property type="protein sequence ID" value="KOA65592.1"/>
    <property type="molecule type" value="Genomic_DNA"/>
</dbReference>
<dbReference type="Proteomes" id="UP000036802">
    <property type="component" value="Unassembled WGS sequence"/>
</dbReference>
<organism evidence="1 2">
    <name type="scientific">Bifidobacterium breve MCC 1114</name>
    <dbReference type="NCBI Taxonomy" id="1365964"/>
    <lineage>
        <taxon>Bacteria</taxon>
        <taxon>Bacillati</taxon>
        <taxon>Actinomycetota</taxon>
        <taxon>Actinomycetes</taxon>
        <taxon>Bifidobacteriales</taxon>
        <taxon>Bifidobacteriaceae</taxon>
        <taxon>Bifidobacterium</taxon>
    </lineage>
</organism>
<accession>A0A0L7D0W6</accession>
<comment type="caution">
    <text evidence="1">The sequence shown here is derived from an EMBL/GenBank/DDBJ whole genome shotgun (WGS) entry which is preliminary data.</text>
</comment>
<evidence type="ECO:0000313" key="2">
    <source>
        <dbReference type="Proteomes" id="UP000036802"/>
    </source>
</evidence>
<protein>
    <submittedName>
        <fullName evidence="1">Uncharacterized protein</fullName>
    </submittedName>
</protein>
<gene>
    <name evidence="1" type="ORF">BBM1114_04045</name>
</gene>